<evidence type="ECO:0000313" key="2">
    <source>
        <dbReference type="EMBL" id="OGL43929.1"/>
    </source>
</evidence>
<dbReference type="InterPro" id="IPR027417">
    <property type="entry name" value="P-loop_NTPase"/>
</dbReference>
<evidence type="ECO:0000259" key="1">
    <source>
        <dbReference type="Pfam" id="PF03205"/>
    </source>
</evidence>
<sequence>MPAIISIVGKSDSGKTTLIEKLLPEIVRRGYKVATVKHHSHNDFDIDVEGKDSWRHAKAGSTRVIISSPTKLAVIGKTQEDTSLNEIRAKYCDGIDLILTEGYKRQSYPKIEIFRKGVHKELLCNNDDALAAIVSDEKFDKNIPQFGLDDVNGIVDFIEDKYLKSNADIEEVFLKIDGKEISLKPFIQEFFKGTVSGILKGLKGTKDGKHVSIEIRFKDK</sequence>
<dbReference type="Pfam" id="PF03205">
    <property type="entry name" value="MobB"/>
    <property type="match status" value="1"/>
</dbReference>
<accession>A0A1F7RQV1</accession>
<dbReference type="InterPro" id="IPR004435">
    <property type="entry name" value="MobB_dom"/>
</dbReference>
<dbReference type="SUPFAM" id="SSF52540">
    <property type="entry name" value="P-loop containing nucleoside triphosphate hydrolases"/>
    <property type="match status" value="1"/>
</dbReference>
<dbReference type="GO" id="GO:0006777">
    <property type="term" value="P:Mo-molybdopterin cofactor biosynthetic process"/>
    <property type="evidence" value="ECO:0007669"/>
    <property type="project" value="InterPro"/>
</dbReference>
<dbReference type="EMBL" id="MGDE01000203">
    <property type="protein sequence ID" value="OGL43929.1"/>
    <property type="molecule type" value="Genomic_DNA"/>
</dbReference>
<comment type="caution">
    <text evidence="2">The sequence shown here is derived from an EMBL/GenBank/DDBJ whole genome shotgun (WGS) entry which is preliminary data.</text>
</comment>
<dbReference type="CDD" id="cd03116">
    <property type="entry name" value="MobB"/>
    <property type="match status" value="1"/>
</dbReference>
<feature type="domain" description="Molybdopterin-guanine dinucleotide biosynthesis protein B (MobB)" evidence="1">
    <location>
        <begin position="4"/>
        <end position="136"/>
    </location>
</feature>
<dbReference type="GO" id="GO:0005525">
    <property type="term" value="F:GTP binding"/>
    <property type="evidence" value="ECO:0007669"/>
    <property type="project" value="InterPro"/>
</dbReference>
<dbReference type="Gene3D" id="3.40.50.300">
    <property type="entry name" value="P-loop containing nucleotide triphosphate hydrolases"/>
    <property type="match status" value="1"/>
</dbReference>
<gene>
    <name evidence="2" type="ORF">A2W05_02320</name>
</gene>
<organism evidence="2 3">
    <name type="scientific">Candidatus Schekmanbacteria bacterium RBG_16_38_10</name>
    <dbReference type="NCBI Taxonomy" id="1817879"/>
    <lineage>
        <taxon>Bacteria</taxon>
        <taxon>Candidatus Schekmaniibacteriota</taxon>
    </lineage>
</organism>
<dbReference type="PANTHER" id="PTHR40072">
    <property type="entry name" value="MOLYBDOPTERIN-GUANINE DINUCLEOTIDE BIOSYNTHESIS ADAPTER PROTEIN-RELATED"/>
    <property type="match status" value="1"/>
</dbReference>
<reference evidence="2 3" key="1">
    <citation type="journal article" date="2016" name="Nat. Commun.">
        <title>Thousands of microbial genomes shed light on interconnected biogeochemical processes in an aquifer system.</title>
        <authorList>
            <person name="Anantharaman K."/>
            <person name="Brown C.T."/>
            <person name="Hug L.A."/>
            <person name="Sharon I."/>
            <person name="Castelle C.J."/>
            <person name="Probst A.J."/>
            <person name="Thomas B.C."/>
            <person name="Singh A."/>
            <person name="Wilkins M.J."/>
            <person name="Karaoz U."/>
            <person name="Brodie E.L."/>
            <person name="Williams K.H."/>
            <person name="Hubbard S.S."/>
            <person name="Banfield J.F."/>
        </authorList>
    </citation>
    <scope>NUCLEOTIDE SEQUENCE [LARGE SCALE GENOMIC DNA]</scope>
</reference>
<proteinExistence type="predicted"/>
<dbReference type="InterPro" id="IPR052539">
    <property type="entry name" value="MGD_biosynthesis_adapter"/>
</dbReference>
<protein>
    <submittedName>
        <fullName evidence="2">Molybdopterin-guanine dinucleotide biosynthesis protein B</fullName>
    </submittedName>
</protein>
<dbReference type="AlphaFoldDB" id="A0A1F7RQV1"/>
<dbReference type="PANTHER" id="PTHR40072:SF1">
    <property type="entry name" value="MOLYBDOPTERIN-GUANINE DINUCLEOTIDE BIOSYNTHESIS ADAPTER PROTEIN"/>
    <property type="match status" value="1"/>
</dbReference>
<name>A0A1F7RQV1_9BACT</name>
<evidence type="ECO:0000313" key="3">
    <source>
        <dbReference type="Proteomes" id="UP000178797"/>
    </source>
</evidence>
<dbReference type="Proteomes" id="UP000178797">
    <property type="component" value="Unassembled WGS sequence"/>
</dbReference>
<dbReference type="NCBIfam" id="TIGR00176">
    <property type="entry name" value="mobB"/>
    <property type="match status" value="1"/>
</dbReference>